<feature type="transmembrane region" description="Helical" evidence="1">
    <location>
        <begin position="203"/>
        <end position="224"/>
    </location>
</feature>
<dbReference type="STRING" id="1469948.GCA_000732725_02695"/>
<dbReference type="InterPro" id="IPR042565">
    <property type="entry name" value="T7SS_EssB_C"/>
</dbReference>
<keyword evidence="1" id="KW-0812">Transmembrane</keyword>
<dbReference type="InterPro" id="IPR018778">
    <property type="entry name" value="T7SS_EssB"/>
</dbReference>
<dbReference type="EMBL" id="SLUO01000001">
    <property type="protein sequence ID" value="TCL60977.1"/>
    <property type="molecule type" value="Genomic_DNA"/>
</dbReference>
<dbReference type="Proteomes" id="UP000295718">
    <property type="component" value="Unassembled WGS sequence"/>
</dbReference>
<dbReference type="RefSeq" id="WP_031391373.1">
    <property type="nucleotide sequence ID" value="NZ_JPNB01000002.1"/>
</dbReference>
<keyword evidence="1" id="KW-0472">Membrane</keyword>
<keyword evidence="1" id="KW-1133">Transmembrane helix</keyword>
<comment type="caution">
    <text evidence="2">The sequence shown here is derived from an EMBL/GenBank/DDBJ whole genome shotgun (WGS) entry which is preliminary data.</text>
</comment>
<proteinExistence type="predicted"/>
<evidence type="ECO:0000313" key="3">
    <source>
        <dbReference type="Proteomes" id="UP000295718"/>
    </source>
</evidence>
<accession>A0A4V2QCS9</accession>
<reference evidence="2 3" key="1">
    <citation type="submission" date="2019-03" db="EMBL/GenBank/DDBJ databases">
        <title>Genomic Encyclopedia of Type Strains, Phase IV (KMG-IV): sequencing the most valuable type-strain genomes for metagenomic binning, comparative biology and taxonomic classification.</title>
        <authorList>
            <person name="Goeker M."/>
        </authorList>
    </citation>
    <scope>NUCLEOTIDE SEQUENCE [LARGE SCALE GENOMIC DNA]</scope>
    <source>
        <strain evidence="2 3">DSM 100556</strain>
    </source>
</reference>
<dbReference type="AlphaFoldDB" id="A0A4V2QCS9"/>
<gene>
    <name evidence="2" type="ORF">EDD76_10174</name>
</gene>
<dbReference type="Gene3D" id="1.25.40.680">
    <property type="entry name" value="Type VII secretion system EssB, C-terminal-like domain"/>
    <property type="match status" value="1"/>
</dbReference>
<name>A0A4V2QCS9_9FIRM</name>
<evidence type="ECO:0000256" key="1">
    <source>
        <dbReference type="SAM" id="Phobius"/>
    </source>
</evidence>
<evidence type="ECO:0000313" key="2">
    <source>
        <dbReference type="EMBL" id="TCL60977.1"/>
    </source>
</evidence>
<organism evidence="2 3">
    <name type="scientific">Kineothrix alysoides</name>
    <dbReference type="NCBI Taxonomy" id="1469948"/>
    <lineage>
        <taxon>Bacteria</taxon>
        <taxon>Bacillati</taxon>
        <taxon>Bacillota</taxon>
        <taxon>Clostridia</taxon>
        <taxon>Lachnospirales</taxon>
        <taxon>Lachnospiraceae</taxon>
        <taxon>Kineothrix</taxon>
    </lineage>
</organism>
<protein>
    <submittedName>
        <fullName evidence="2">Type VII secretion protein EssB</fullName>
    </submittedName>
</protein>
<dbReference type="Gene3D" id="1.10.510.10">
    <property type="entry name" value="Transferase(Phosphotransferase) domain 1"/>
    <property type="match status" value="1"/>
</dbReference>
<keyword evidence="3" id="KW-1185">Reference proteome</keyword>
<dbReference type="Pfam" id="PF10140">
    <property type="entry name" value="YukC"/>
    <property type="match status" value="1"/>
</dbReference>
<sequence length="370" mass="43725">MEQQYKYIFEEAVKKSALNAEGKFDYKKLEFKRAGLADCIIKEEKEELIFTFDLNDLKPFQEIRKEKKYKKLLVLLDAAGLVNLYKDYFFRLSDDNLYYDRNGRVTVLRRDVYERGTAADEQQFITCYKALIGYTLQKRYKYEDYLDGGMNLMKKDKFLAKIMPLETLEEIVDFLGQEYQEEDIAFREKRMEVERSWYRINRWYLFISLLLIIGASAYIMYASFVQRPRTDAIISADNAFMESNYVGVIDSLKNVDMQYLDKYKKYMLSVAYVKSENLTSEQKENILASISINGDEKLKEYWIYLGRLNTDEAENIALQRSDDQLLLYCYLTKRSLLEKNTELSGAEKTALLNDMESKIEELAGKYETEE</sequence>